<proteinExistence type="predicted"/>
<sequence>MVWEVRVQNHPPAVTADLLIPEVFVDHIFTDAVKAGDRAVLADCFELAELGLGSSDEVLREIVDQHVGWAALSSDGRARATQELAGPLLRTSLDRRVGTSWRQQVGGFGPDEPEPEAVVMMAGYLFRGEFLWHSGRYLADRSGIATTEPFARMPSEAGAYEMGVALAKALSSYSTGYDDELRHEPERFLAFAGGIDWTTFYRESLEIALEGGPDSYEALLYTIHKSSYGTSHISHSPEEPVLVPDWRDAAAFGTSILAAFGRATTD</sequence>
<name>A0A4R4ZTT8_9ACTN</name>
<gene>
    <name evidence="1" type="ORF">E1263_05645</name>
</gene>
<evidence type="ECO:0000313" key="1">
    <source>
        <dbReference type="EMBL" id="TDD61870.1"/>
    </source>
</evidence>
<dbReference type="Proteomes" id="UP000295124">
    <property type="component" value="Unassembled WGS sequence"/>
</dbReference>
<dbReference type="OrthoDB" id="3836325at2"/>
<keyword evidence="2" id="KW-1185">Reference proteome</keyword>
<dbReference type="RefSeq" id="WP_132166083.1">
    <property type="nucleotide sequence ID" value="NZ_SMKX01000010.1"/>
</dbReference>
<dbReference type="EMBL" id="SMKX01000010">
    <property type="protein sequence ID" value="TDD61870.1"/>
    <property type="molecule type" value="Genomic_DNA"/>
</dbReference>
<comment type="caution">
    <text evidence="1">The sequence shown here is derived from an EMBL/GenBank/DDBJ whole genome shotgun (WGS) entry which is preliminary data.</text>
</comment>
<reference evidence="1 2" key="1">
    <citation type="submission" date="2019-03" db="EMBL/GenBank/DDBJ databases">
        <title>Draft genome sequences of novel Actinobacteria.</title>
        <authorList>
            <person name="Sahin N."/>
            <person name="Ay H."/>
            <person name="Saygin H."/>
        </authorList>
    </citation>
    <scope>NUCLEOTIDE SEQUENCE [LARGE SCALE GENOMIC DNA]</scope>
    <source>
        <strain evidence="1 2">JCM 13523</strain>
    </source>
</reference>
<dbReference type="AlphaFoldDB" id="A0A4R4ZTT8"/>
<accession>A0A4R4ZTT8</accession>
<organism evidence="1 2">
    <name type="scientific">Kribbella antibiotica</name>
    <dbReference type="NCBI Taxonomy" id="190195"/>
    <lineage>
        <taxon>Bacteria</taxon>
        <taxon>Bacillati</taxon>
        <taxon>Actinomycetota</taxon>
        <taxon>Actinomycetes</taxon>
        <taxon>Propionibacteriales</taxon>
        <taxon>Kribbellaceae</taxon>
        <taxon>Kribbella</taxon>
    </lineage>
</organism>
<protein>
    <submittedName>
        <fullName evidence="1">Uncharacterized protein</fullName>
    </submittedName>
</protein>
<evidence type="ECO:0000313" key="2">
    <source>
        <dbReference type="Proteomes" id="UP000295124"/>
    </source>
</evidence>